<evidence type="ECO:0000313" key="1">
    <source>
        <dbReference type="EMBL" id="WOG92428.1"/>
    </source>
</evidence>
<dbReference type="EMBL" id="CP093345">
    <property type="protein sequence ID" value="WOG92428.1"/>
    <property type="molecule type" value="Genomic_DNA"/>
</dbReference>
<dbReference type="AlphaFoldDB" id="A0AAF1ARE2"/>
<dbReference type="PANTHER" id="PTHR47718">
    <property type="entry name" value="OS01G0519700 PROTEIN"/>
    <property type="match status" value="1"/>
</dbReference>
<dbReference type="Proteomes" id="UP000077755">
    <property type="component" value="Chromosome 3"/>
</dbReference>
<gene>
    <name evidence="1" type="ORF">DCAR_0311694</name>
</gene>
<keyword evidence="2" id="KW-1185">Reference proteome</keyword>
<evidence type="ECO:0000313" key="2">
    <source>
        <dbReference type="Proteomes" id="UP000077755"/>
    </source>
</evidence>
<sequence length="82" mass="9724">MIVQKFKDIQDSSDPHFRFEYRTDSHNHLTQLFWADGDGRKNYEVFGDAVSFDATYRTNRYSGLCLTIYSSVYKLATNLFYF</sequence>
<organism evidence="1 2">
    <name type="scientific">Daucus carota subsp. sativus</name>
    <name type="common">Carrot</name>
    <dbReference type="NCBI Taxonomy" id="79200"/>
    <lineage>
        <taxon>Eukaryota</taxon>
        <taxon>Viridiplantae</taxon>
        <taxon>Streptophyta</taxon>
        <taxon>Embryophyta</taxon>
        <taxon>Tracheophyta</taxon>
        <taxon>Spermatophyta</taxon>
        <taxon>Magnoliopsida</taxon>
        <taxon>eudicotyledons</taxon>
        <taxon>Gunneridae</taxon>
        <taxon>Pentapetalae</taxon>
        <taxon>asterids</taxon>
        <taxon>campanulids</taxon>
        <taxon>Apiales</taxon>
        <taxon>Apiaceae</taxon>
        <taxon>Apioideae</taxon>
        <taxon>Scandiceae</taxon>
        <taxon>Daucinae</taxon>
        <taxon>Daucus</taxon>
        <taxon>Daucus sect. Daucus</taxon>
    </lineage>
</organism>
<name>A0AAF1ARE2_DAUCS</name>
<evidence type="ECO:0008006" key="3">
    <source>
        <dbReference type="Google" id="ProtNLM"/>
    </source>
</evidence>
<reference evidence="1" key="1">
    <citation type="journal article" date="2016" name="Nat. Genet.">
        <title>A high-quality carrot genome assembly provides new insights into carotenoid accumulation and asterid genome evolution.</title>
        <authorList>
            <person name="Iorizzo M."/>
            <person name="Ellison S."/>
            <person name="Senalik D."/>
            <person name="Zeng P."/>
            <person name="Satapoomin P."/>
            <person name="Huang J."/>
            <person name="Bowman M."/>
            <person name="Iovene M."/>
            <person name="Sanseverino W."/>
            <person name="Cavagnaro P."/>
            <person name="Yildiz M."/>
            <person name="Macko-Podgorni A."/>
            <person name="Moranska E."/>
            <person name="Grzebelus E."/>
            <person name="Grzebelus D."/>
            <person name="Ashrafi H."/>
            <person name="Zheng Z."/>
            <person name="Cheng S."/>
            <person name="Spooner D."/>
            <person name="Van Deynze A."/>
            <person name="Simon P."/>
        </authorList>
    </citation>
    <scope>NUCLEOTIDE SEQUENCE</scope>
    <source>
        <tissue evidence="1">Leaf</tissue>
    </source>
</reference>
<accession>A0AAF1ARE2</accession>
<reference evidence="1" key="2">
    <citation type="submission" date="2022-03" db="EMBL/GenBank/DDBJ databases">
        <title>Draft title - Genomic analysis of global carrot germplasm unveils the trajectory of domestication and the origin of high carotenoid orange carrot.</title>
        <authorList>
            <person name="Iorizzo M."/>
            <person name="Ellison S."/>
            <person name="Senalik D."/>
            <person name="Macko-Podgorni A."/>
            <person name="Grzebelus D."/>
            <person name="Bostan H."/>
            <person name="Rolling W."/>
            <person name="Curaba J."/>
            <person name="Simon P."/>
        </authorList>
    </citation>
    <scope>NUCLEOTIDE SEQUENCE</scope>
    <source>
        <tissue evidence="1">Leaf</tissue>
    </source>
</reference>
<dbReference type="PANTHER" id="PTHR47718:SF17">
    <property type="entry name" value="PROTEIN FAR1-RELATED SEQUENCE 5-LIKE"/>
    <property type="match status" value="1"/>
</dbReference>
<proteinExistence type="predicted"/>
<protein>
    <recommendedName>
        <fullName evidence="3">Protein FAR1-RELATED SEQUENCE</fullName>
    </recommendedName>
</protein>